<protein>
    <submittedName>
        <fullName evidence="1">Uncharacterized protein</fullName>
    </submittedName>
</protein>
<evidence type="ECO:0000313" key="2">
    <source>
        <dbReference type="Proteomes" id="UP000887159"/>
    </source>
</evidence>
<reference evidence="1" key="1">
    <citation type="submission" date="2020-08" db="EMBL/GenBank/DDBJ databases">
        <title>Multicomponent nature underlies the extraordinary mechanical properties of spider dragline silk.</title>
        <authorList>
            <person name="Kono N."/>
            <person name="Nakamura H."/>
            <person name="Mori M."/>
            <person name="Yoshida Y."/>
            <person name="Ohtoshi R."/>
            <person name="Malay A.D."/>
            <person name="Moran D.A.P."/>
            <person name="Tomita M."/>
            <person name="Numata K."/>
            <person name="Arakawa K."/>
        </authorList>
    </citation>
    <scope>NUCLEOTIDE SEQUENCE</scope>
</reference>
<evidence type="ECO:0000313" key="1">
    <source>
        <dbReference type="EMBL" id="GFX97379.1"/>
    </source>
</evidence>
<comment type="caution">
    <text evidence="1">The sequence shown here is derived from an EMBL/GenBank/DDBJ whole genome shotgun (WGS) entry which is preliminary data.</text>
</comment>
<sequence length="82" mass="9203">MARGLELTTRQRIKLILKAIDDGPRNFESLPCGEDDTRASTPFSEFPYHVNVRSLTINRCIVPFVDGASLIAPDLERATEEK</sequence>
<dbReference type="EMBL" id="BMAU01021197">
    <property type="protein sequence ID" value="GFX97379.1"/>
    <property type="molecule type" value="Genomic_DNA"/>
</dbReference>
<keyword evidence="2" id="KW-1185">Reference proteome</keyword>
<dbReference type="AlphaFoldDB" id="A0A8X6V8W4"/>
<accession>A0A8X6V8W4</accession>
<organism evidence="1 2">
    <name type="scientific">Trichonephila clavipes</name>
    <name type="common">Golden silk orbweaver</name>
    <name type="synonym">Nephila clavipes</name>
    <dbReference type="NCBI Taxonomy" id="2585209"/>
    <lineage>
        <taxon>Eukaryota</taxon>
        <taxon>Metazoa</taxon>
        <taxon>Ecdysozoa</taxon>
        <taxon>Arthropoda</taxon>
        <taxon>Chelicerata</taxon>
        <taxon>Arachnida</taxon>
        <taxon>Araneae</taxon>
        <taxon>Araneomorphae</taxon>
        <taxon>Entelegynae</taxon>
        <taxon>Araneoidea</taxon>
        <taxon>Nephilidae</taxon>
        <taxon>Trichonephila</taxon>
    </lineage>
</organism>
<proteinExistence type="predicted"/>
<dbReference type="Proteomes" id="UP000887159">
    <property type="component" value="Unassembled WGS sequence"/>
</dbReference>
<name>A0A8X6V8W4_TRICX</name>
<gene>
    <name evidence="1" type="ORF">TNCV_1077501</name>
</gene>